<keyword evidence="2" id="KW-0349">Heme</keyword>
<dbReference type="GO" id="GO:0005506">
    <property type="term" value="F:iron ion binding"/>
    <property type="evidence" value="ECO:0007669"/>
    <property type="project" value="InterPro"/>
</dbReference>
<evidence type="ECO:0000256" key="5">
    <source>
        <dbReference type="ARBA" id="ARBA00022989"/>
    </source>
</evidence>
<dbReference type="GO" id="GO:0016705">
    <property type="term" value="F:oxidoreductase activity, acting on paired donors, with incorporation or reduction of molecular oxygen"/>
    <property type="evidence" value="ECO:0007669"/>
    <property type="project" value="InterPro"/>
</dbReference>
<dbReference type="GO" id="GO:0004497">
    <property type="term" value="F:monooxygenase activity"/>
    <property type="evidence" value="ECO:0007669"/>
    <property type="project" value="InterPro"/>
</dbReference>
<organism evidence="9 10">
    <name type="scientific">Cadophora malorum</name>
    <dbReference type="NCBI Taxonomy" id="108018"/>
    <lineage>
        <taxon>Eukaryota</taxon>
        <taxon>Fungi</taxon>
        <taxon>Dikarya</taxon>
        <taxon>Ascomycota</taxon>
        <taxon>Pezizomycotina</taxon>
        <taxon>Leotiomycetes</taxon>
        <taxon>Helotiales</taxon>
        <taxon>Ploettnerulaceae</taxon>
        <taxon>Cadophora</taxon>
    </lineage>
</organism>
<dbReference type="Gene3D" id="1.10.630.10">
    <property type="entry name" value="Cytochrome P450"/>
    <property type="match status" value="1"/>
</dbReference>
<name>A0A8H7WDC0_9HELO</name>
<dbReference type="EMBL" id="JAFJYH010000044">
    <property type="protein sequence ID" value="KAG4422734.1"/>
    <property type="molecule type" value="Genomic_DNA"/>
</dbReference>
<evidence type="ECO:0000313" key="9">
    <source>
        <dbReference type="EMBL" id="KAG4422734.1"/>
    </source>
</evidence>
<dbReference type="GO" id="GO:0016020">
    <property type="term" value="C:membrane"/>
    <property type="evidence" value="ECO:0007669"/>
    <property type="project" value="UniProtKB-SubCell"/>
</dbReference>
<dbReference type="AlphaFoldDB" id="A0A8H7WDC0"/>
<dbReference type="InterPro" id="IPR001128">
    <property type="entry name" value="Cyt_P450"/>
</dbReference>
<evidence type="ECO:0000313" key="10">
    <source>
        <dbReference type="Proteomes" id="UP000664132"/>
    </source>
</evidence>
<evidence type="ECO:0008006" key="11">
    <source>
        <dbReference type="Google" id="ProtNLM"/>
    </source>
</evidence>
<dbReference type="PANTHER" id="PTHR24282">
    <property type="entry name" value="CYTOCHROME P450 FAMILY MEMBER"/>
    <property type="match status" value="1"/>
</dbReference>
<keyword evidence="5" id="KW-1133">Transmembrane helix</keyword>
<evidence type="ECO:0000256" key="3">
    <source>
        <dbReference type="ARBA" id="ARBA00022692"/>
    </source>
</evidence>
<keyword evidence="6" id="KW-0560">Oxidoreductase</keyword>
<evidence type="ECO:0000256" key="7">
    <source>
        <dbReference type="ARBA" id="ARBA00023004"/>
    </source>
</evidence>
<keyword evidence="10" id="KW-1185">Reference proteome</keyword>
<dbReference type="OrthoDB" id="1470350at2759"/>
<keyword evidence="4" id="KW-0479">Metal-binding</keyword>
<sequence>MDFADFLTSPYSYFRRVWLGFHEMGTYLDEYIINKPSKAPEDDGVSLEKNEEQNNLLNSLIESHMQSLSKGGLAGLIKQQIIGIVFNSLNAGHETTGSTLFHCMINLALHPAWQRRVQADMEAIFGHQEPSQWDYRHDLEKLTMSSLDAAVSETLRVYPPNNLVPKHSVQLSGPPVTLKRSNIEVNVPANSRLLTLMVSTYCNSNYWPQRTLSTSTCVTDMGKFKRERWFVTPAEAEQVGGRSIIEPRIFELDNKSSGF</sequence>
<dbReference type="SUPFAM" id="SSF48264">
    <property type="entry name" value="Cytochrome P450"/>
    <property type="match status" value="1"/>
</dbReference>
<accession>A0A8H7WDC0</accession>
<evidence type="ECO:0000256" key="2">
    <source>
        <dbReference type="ARBA" id="ARBA00022617"/>
    </source>
</evidence>
<keyword evidence="8" id="KW-0472">Membrane</keyword>
<comment type="caution">
    <text evidence="9">The sequence shown here is derived from an EMBL/GenBank/DDBJ whole genome shotgun (WGS) entry which is preliminary data.</text>
</comment>
<dbReference type="PANTHER" id="PTHR24282:SF211">
    <property type="entry name" value="CYTOCHROME P450-RELATED"/>
    <property type="match status" value="1"/>
</dbReference>
<proteinExistence type="predicted"/>
<protein>
    <recommendedName>
        <fullName evidence="11">Cytochrome P450</fullName>
    </recommendedName>
</protein>
<dbReference type="InterPro" id="IPR050665">
    <property type="entry name" value="Cytochrome_P450_Monooxygen"/>
</dbReference>
<dbReference type="InterPro" id="IPR036396">
    <property type="entry name" value="Cyt_P450_sf"/>
</dbReference>
<reference evidence="9" key="1">
    <citation type="submission" date="2021-02" db="EMBL/GenBank/DDBJ databases">
        <title>Genome sequence Cadophora malorum strain M34.</title>
        <authorList>
            <person name="Stefanovic E."/>
            <person name="Vu D."/>
            <person name="Scully C."/>
            <person name="Dijksterhuis J."/>
            <person name="Roader J."/>
            <person name="Houbraken J."/>
        </authorList>
    </citation>
    <scope>NUCLEOTIDE SEQUENCE</scope>
    <source>
        <strain evidence="9">M34</strain>
    </source>
</reference>
<keyword evidence="3" id="KW-0812">Transmembrane</keyword>
<dbReference type="GO" id="GO:0020037">
    <property type="term" value="F:heme binding"/>
    <property type="evidence" value="ECO:0007669"/>
    <property type="project" value="InterPro"/>
</dbReference>
<dbReference type="Pfam" id="PF00067">
    <property type="entry name" value="p450"/>
    <property type="match status" value="1"/>
</dbReference>
<keyword evidence="7" id="KW-0408">Iron</keyword>
<evidence type="ECO:0000256" key="4">
    <source>
        <dbReference type="ARBA" id="ARBA00022723"/>
    </source>
</evidence>
<evidence type="ECO:0000256" key="1">
    <source>
        <dbReference type="ARBA" id="ARBA00004370"/>
    </source>
</evidence>
<evidence type="ECO:0000256" key="6">
    <source>
        <dbReference type="ARBA" id="ARBA00023002"/>
    </source>
</evidence>
<comment type="subcellular location">
    <subcellularLocation>
        <location evidence="1">Membrane</location>
    </subcellularLocation>
</comment>
<gene>
    <name evidence="9" type="ORF">IFR04_004082</name>
</gene>
<dbReference type="Proteomes" id="UP000664132">
    <property type="component" value="Unassembled WGS sequence"/>
</dbReference>
<evidence type="ECO:0000256" key="8">
    <source>
        <dbReference type="ARBA" id="ARBA00023136"/>
    </source>
</evidence>